<feature type="compositionally biased region" description="Low complexity" evidence="2">
    <location>
        <begin position="551"/>
        <end position="564"/>
    </location>
</feature>
<dbReference type="Gene3D" id="3.30.160.590">
    <property type="match status" value="1"/>
</dbReference>
<evidence type="ECO:0000256" key="1">
    <source>
        <dbReference type="PROSITE-ProRule" id="PRU00266"/>
    </source>
</evidence>
<dbReference type="GO" id="GO:0070878">
    <property type="term" value="F:primary miRNA binding"/>
    <property type="evidence" value="ECO:0007669"/>
    <property type="project" value="TreeGrafter"/>
</dbReference>
<dbReference type="PROSITE" id="PS50137">
    <property type="entry name" value="DS_RBD"/>
    <property type="match status" value="1"/>
</dbReference>
<dbReference type="CDD" id="cd19868">
    <property type="entry name" value="DSRM_DGCR8_rpt2"/>
    <property type="match status" value="1"/>
</dbReference>
<protein>
    <submittedName>
        <fullName evidence="4">Microprocessor complex subunit DGCR8</fullName>
    </submittedName>
</protein>
<feature type="compositionally biased region" description="Polar residues" evidence="2">
    <location>
        <begin position="284"/>
        <end position="295"/>
    </location>
</feature>
<dbReference type="GO" id="GO:0003725">
    <property type="term" value="F:double-stranded RNA binding"/>
    <property type="evidence" value="ECO:0007669"/>
    <property type="project" value="TreeGrafter"/>
</dbReference>
<evidence type="ECO:0000313" key="4">
    <source>
        <dbReference type="EMBL" id="GFY68057.1"/>
    </source>
</evidence>
<dbReference type="CDD" id="cd19867">
    <property type="entry name" value="DSRM_DGCR8_rpt1"/>
    <property type="match status" value="1"/>
</dbReference>
<feature type="region of interest" description="Disordered" evidence="2">
    <location>
        <begin position="265"/>
        <end position="300"/>
    </location>
</feature>
<dbReference type="GO" id="GO:0020037">
    <property type="term" value="F:heme binding"/>
    <property type="evidence" value="ECO:0007669"/>
    <property type="project" value="InterPro"/>
</dbReference>
<dbReference type="Gene3D" id="3.30.160.20">
    <property type="match status" value="2"/>
</dbReference>
<dbReference type="EMBL" id="BMAV01016866">
    <property type="protein sequence ID" value="GFY68057.1"/>
    <property type="molecule type" value="Genomic_DNA"/>
</dbReference>
<organism evidence="4 5">
    <name type="scientific">Trichonephila inaurata madagascariensis</name>
    <dbReference type="NCBI Taxonomy" id="2747483"/>
    <lineage>
        <taxon>Eukaryota</taxon>
        <taxon>Metazoa</taxon>
        <taxon>Ecdysozoa</taxon>
        <taxon>Arthropoda</taxon>
        <taxon>Chelicerata</taxon>
        <taxon>Arachnida</taxon>
        <taxon>Araneae</taxon>
        <taxon>Araneomorphae</taxon>
        <taxon>Entelegynae</taxon>
        <taxon>Araneoidea</taxon>
        <taxon>Nephilidae</taxon>
        <taxon>Trichonephila</taxon>
        <taxon>Trichonephila inaurata</taxon>
    </lineage>
</organism>
<dbReference type="PANTHER" id="PTHR13482:SF3">
    <property type="entry name" value="MICROPROCESSOR COMPLEX SUBUNIT DGCR8"/>
    <property type="match status" value="1"/>
</dbReference>
<dbReference type="InterPro" id="IPR014720">
    <property type="entry name" value="dsRBD_dom"/>
</dbReference>
<dbReference type="InterPro" id="IPR040375">
    <property type="entry name" value="DGCR8"/>
</dbReference>
<evidence type="ECO:0000259" key="3">
    <source>
        <dbReference type="PROSITE" id="PS50137"/>
    </source>
</evidence>
<dbReference type="SMART" id="SM00358">
    <property type="entry name" value="DSRM"/>
    <property type="match status" value="1"/>
</dbReference>
<sequence>MPVSFEGIINSLGSQDTEFCNTNSEFQNTNLLDQKKKSESLKNVDDISVSQSKKNFHNKSAKQSSCSAGKLSSLKKECIDFTNFKSEKHCPYKSNRRQHSSNREKIKFDSSVKVQPNKKSSFLFSEEMDIDDDVVNLEITELEKIRESLKKQLFEDEKMDIGYSKSLCKVKTEKLNSPAPIEVTGNQFSKSIDNITQDCNDQGSAVAAYGTDLDLLVKDSHLNVSEIYPSATQEEQRDISNQKSHCSAILSNEQCSNLKMNLEFPSERNSHQNSPDTLEKDYQPGSSYANKNANDSKNELSGAIEPPLVMQSSNLLLNNGLDNEHGRGGTETSGLKMDQNVTEELSLVTYKDLEGTNQSCIQNDGKATSNHSGLEERIIESDDSASNQASDSRIGGQRGIMEFDILDEFESDDNDEDNSDNDSDISTDEIDAMLEEGLMHGKSTDKNDDDDDDSKDIEHEEKEKVILKVRGRDHFDVLPEGWIEVTHNSGMPIYLHKQSRVCSVSKPYFLGPGSTRKHEIPVSAIPCLHYLRELEKEKNHVESNTSKDTATGNVNSNNSTGTSKGNEEKIDGGETVNGNSASNGIFLSAKLETVKDTKESGSLDYLAVRDYCKKRFEFQTITVKRFRTWSGRRKHQKQIKHKQRPFLPDSTKLITCPLLPSDKATATGNNTKREFIMNPSGKSPVCILHEYVQHTLRVQPKYVFKELESASTPYGAVVLIENVEYGCGFGSSKKLAKSDAAKSALEILIPKMRILSSDKTNGEETQNVDFFDQVRVEDPRVCELSVKAGQPYPYQILLECLKRNYGMGDTKIQLMMKNLKHQKNEFFMKVGKHETSVVCKNKRDGKHRASQAILQKLHPHINSWGSLLRMYGKGSCKTMKEKKEEEQRITELQSQACVNKPNMSILNKLKEEMLKYREKVKSKKPIGKLVPERMEIFSTSNSNLKNVEL</sequence>
<dbReference type="AlphaFoldDB" id="A0A8X6YC86"/>
<dbReference type="GO" id="GO:0031053">
    <property type="term" value="P:primary miRNA processing"/>
    <property type="evidence" value="ECO:0007669"/>
    <property type="project" value="InterPro"/>
</dbReference>
<comment type="caution">
    <text evidence="4">The sequence shown here is derived from an EMBL/GenBank/DDBJ whole genome shotgun (WGS) entry which is preliminary data.</text>
</comment>
<name>A0A8X6YC86_9ARAC</name>
<reference evidence="4" key="1">
    <citation type="submission" date="2020-08" db="EMBL/GenBank/DDBJ databases">
        <title>Multicomponent nature underlies the extraordinary mechanical properties of spider dragline silk.</title>
        <authorList>
            <person name="Kono N."/>
            <person name="Nakamura H."/>
            <person name="Mori M."/>
            <person name="Yoshida Y."/>
            <person name="Ohtoshi R."/>
            <person name="Malay A.D."/>
            <person name="Moran D.A.P."/>
            <person name="Tomita M."/>
            <person name="Numata K."/>
            <person name="Arakawa K."/>
        </authorList>
    </citation>
    <scope>NUCLEOTIDE SEQUENCE</scope>
</reference>
<keyword evidence="5" id="KW-1185">Reference proteome</keyword>
<dbReference type="FunFam" id="3.30.160.590:FF:000001">
    <property type="entry name" value="microprocessor complex subunit DGCR8"/>
    <property type="match status" value="1"/>
</dbReference>
<keyword evidence="1" id="KW-0694">RNA-binding</keyword>
<dbReference type="SUPFAM" id="SSF54768">
    <property type="entry name" value="dsRNA-binding domain-like"/>
    <property type="match status" value="1"/>
</dbReference>
<evidence type="ECO:0000256" key="2">
    <source>
        <dbReference type="SAM" id="MobiDB-lite"/>
    </source>
</evidence>
<accession>A0A8X6YC86</accession>
<dbReference type="OrthoDB" id="112668at2759"/>
<dbReference type="GO" id="GO:0042802">
    <property type="term" value="F:identical protein binding"/>
    <property type="evidence" value="ECO:0007669"/>
    <property type="project" value="InterPro"/>
</dbReference>
<feature type="region of interest" description="Disordered" evidence="2">
    <location>
        <begin position="538"/>
        <end position="577"/>
    </location>
</feature>
<dbReference type="Proteomes" id="UP000886998">
    <property type="component" value="Unassembled WGS sequence"/>
</dbReference>
<proteinExistence type="predicted"/>
<dbReference type="PANTHER" id="PTHR13482">
    <property type="entry name" value="MICRORNA PROCESSOR COMPLEX SUBUNIT DGCR8"/>
    <property type="match status" value="1"/>
</dbReference>
<evidence type="ECO:0000313" key="5">
    <source>
        <dbReference type="Proteomes" id="UP000886998"/>
    </source>
</evidence>
<dbReference type="FunFam" id="3.30.160.20:FF:000021">
    <property type="entry name" value="Microprocessor complex subunit DGCR8"/>
    <property type="match status" value="1"/>
</dbReference>
<dbReference type="GO" id="GO:0070877">
    <property type="term" value="C:microprocessor complex"/>
    <property type="evidence" value="ECO:0007669"/>
    <property type="project" value="InterPro"/>
</dbReference>
<feature type="domain" description="DRBM" evidence="3">
    <location>
        <begin position="683"/>
        <end position="750"/>
    </location>
</feature>
<gene>
    <name evidence="4" type="primary">DGCR8</name>
    <name evidence="4" type="ORF">TNIN_25541</name>
</gene>
<dbReference type="Gene3D" id="2.20.70.10">
    <property type="match status" value="1"/>
</dbReference>
<dbReference type="Pfam" id="PF00035">
    <property type="entry name" value="dsrm"/>
    <property type="match status" value="1"/>
</dbReference>